<proteinExistence type="predicted"/>
<dbReference type="EMBL" id="PPEA01000601">
    <property type="protein sequence ID" value="PQM45709.1"/>
    <property type="molecule type" value="Genomic_DNA"/>
</dbReference>
<protein>
    <submittedName>
        <fullName evidence="1">Uncharacterized protein</fullName>
    </submittedName>
</protein>
<reference evidence="1 2" key="1">
    <citation type="journal article" date="2017" name="Int. J. Syst. Evol. Microbiol.">
        <title>Mycobacterium talmoniae sp. nov., a slowly growing mycobacterium isolated from human respiratory samples.</title>
        <authorList>
            <person name="Davidson R.M."/>
            <person name="DeGroote M.A."/>
            <person name="Marola J.L."/>
            <person name="Buss S."/>
            <person name="Jones V."/>
            <person name="McNeil M.R."/>
            <person name="Freifeld A.G."/>
            <person name="Elaine Epperson L."/>
            <person name="Hasan N.A."/>
            <person name="Jackson M."/>
            <person name="Iwen P.C."/>
            <person name="Salfinger M."/>
            <person name="Strong M."/>
        </authorList>
    </citation>
    <scope>NUCLEOTIDE SEQUENCE [LARGE SCALE GENOMIC DNA]</scope>
    <source>
        <strain evidence="1 2">ATCC BAA-2683</strain>
    </source>
</reference>
<sequence length="122" mass="12426">MRSLSRTVHVRTARRLLASFTAGAVLAGVGLGWAGRAGADPDPHVPNMAAGYCPGGGMGTQAWLAYCDGVDYPDGTRWHAVQYGLPIIGRPYGLLSPGLQCVVDDGSPVPPPAPAGGCGRAA</sequence>
<evidence type="ECO:0000313" key="2">
    <source>
        <dbReference type="Proteomes" id="UP000238296"/>
    </source>
</evidence>
<dbReference type="Proteomes" id="UP000238296">
    <property type="component" value="Unassembled WGS sequence"/>
</dbReference>
<name>A0A2S8BGF8_9MYCO</name>
<gene>
    <name evidence="1" type="ORF">C1Y40_04153</name>
</gene>
<evidence type="ECO:0000313" key="1">
    <source>
        <dbReference type="EMBL" id="PQM45709.1"/>
    </source>
</evidence>
<comment type="caution">
    <text evidence="1">The sequence shown here is derived from an EMBL/GenBank/DDBJ whole genome shotgun (WGS) entry which is preliminary data.</text>
</comment>
<accession>A0A2S8BGF8</accession>
<dbReference type="AlphaFoldDB" id="A0A2S8BGF8"/>
<organism evidence="1 2">
    <name type="scientific">Mycobacterium talmoniae</name>
    <dbReference type="NCBI Taxonomy" id="1858794"/>
    <lineage>
        <taxon>Bacteria</taxon>
        <taxon>Bacillati</taxon>
        <taxon>Actinomycetota</taxon>
        <taxon>Actinomycetes</taxon>
        <taxon>Mycobacteriales</taxon>
        <taxon>Mycobacteriaceae</taxon>
        <taxon>Mycobacterium</taxon>
    </lineage>
</organism>